<name>A0A443R9A7_9ACAR</name>
<dbReference type="Gene3D" id="2.60.120.260">
    <property type="entry name" value="Galactose-binding domain-like"/>
    <property type="match status" value="1"/>
</dbReference>
<comment type="caution">
    <text evidence="2">The sequence shown here is derived from an EMBL/GenBank/DDBJ whole genome shotgun (WGS) entry which is preliminary data.</text>
</comment>
<protein>
    <submittedName>
        <fullName evidence="2">XRCC1-like protein</fullName>
    </submittedName>
</protein>
<organism evidence="2 3">
    <name type="scientific">Dinothrombium tinctorium</name>
    <dbReference type="NCBI Taxonomy" id="1965070"/>
    <lineage>
        <taxon>Eukaryota</taxon>
        <taxon>Metazoa</taxon>
        <taxon>Ecdysozoa</taxon>
        <taxon>Arthropoda</taxon>
        <taxon>Chelicerata</taxon>
        <taxon>Arachnida</taxon>
        <taxon>Acari</taxon>
        <taxon>Acariformes</taxon>
        <taxon>Trombidiformes</taxon>
        <taxon>Prostigmata</taxon>
        <taxon>Anystina</taxon>
        <taxon>Parasitengona</taxon>
        <taxon>Trombidioidea</taxon>
        <taxon>Trombidiidae</taxon>
        <taxon>Dinothrombium</taxon>
    </lineage>
</organism>
<dbReference type="GO" id="GO:0000012">
    <property type="term" value="P:single strand break repair"/>
    <property type="evidence" value="ECO:0007669"/>
    <property type="project" value="InterPro"/>
</dbReference>
<dbReference type="Proteomes" id="UP000285301">
    <property type="component" value="Unassembled WGS sequence"/>
</dbReference>
<dbReference type="EMBL" id="NCKU01001547">
    <property type="protein sequence ID" value="RWS11849.1"/>
    <property type="molecule type" value="Genomic_DNA"/>
</dbReference>
<proteinExistence type="predicted"/>
<dbReference type="STRING" id="1965070.A0A443R9A7"/>
<dbReference type="InterPro" id="IPR002706">
    <property type="entry name" value="Xrcc1_N"/>
</dbReference>
<dbReference type="GO" id="GO:0005634">
    <property type="term" value="C:nucleus"/>
    <property type="evidence" value="ECO:0007669"/>
    <property type="project" value="InterPro"/>
</dbReference>
<accession>A0A443R9A7</accession>
<dbReference type="InterPro" id="IPR008979">
    <property type="entry name" value="Galactose-bd-like_sf"/>
</dbReference>
<dbReference type="OrthoDB" id="25840at2759"/>
<dbReference type="PANTHER" id="PTHR11370:SF5">
    <property type="entry name" value="DNA REPAIR PROTEIN XRCC1"/>
    <property type="match status" value="1"/>
</dbReference>
<evidence type="ECO:0000313" key="2">
    <source>
        <dbReference type="EMBL" id="RWS11849.1"/>
    </source>
</evidence>
<dbReference type="PANTHER" id="PTHR11370">
    <property type="entry name" value="DNA-REPAIR PROTEIN XRCC1"/>
    <property type="match status" value="1"/>
</dbReference>
<dbReference type="AlphaFoldDB" id="A0A443R9A7"/>
<sequence length="88" mass="9914">MPKIRVKRVLEASSEDKEFGATNLLSNSNEIKAWKTAACGETQAFVVLQFENFAKINTIEIGNECSAFIEVLVKRSDSDSPHFEHHFL</sequence>
<dbReference type="GO" id="GO:0003684">
    <property type="term" value="F:damaged DNA binding"/>
    <property type="evidence" value="ECO:0007669"/>
    <property type="project" value="InterPro"/>
</dbReference>
<dbReference type="SUPFAM" id="SSF49785">
    <property type="entry name" value="Galactose-binding domain-like"/>
    <property type="match status" value="1"/>
</dbReference>
<keyword evidence="3" id="KW-1185">Reference proteome</keyword>
<reference evidence="2 3" key="1">
    <citation type="journal article" date="2018" name="Gigascience">
        <title>Genomes of trombidid mites reveal novel predicted allergens and laterally-transferred genes associated with secondary metabolism.</title>
        <authorList>
            <person name="Dong X."/>
            <person name="Chaisiri K."/>
            <person name="Xia D."/>
            <person name="Armstrong S.D."/>
            <person name="Fang Y."/>
            <person name="Donnelly M.J."/>
            <person name="Kadowaki T."/>
            <person name="McGarry J.W."/>
            <person name="Darby A.C."/>
            <person name="Makepeace B.L."/>
        </authorList>
    </citation>
    <scope>NUCLEOTIDE SEQUENCE [LARGE SCALE GENOMIC DNA]</scope>
    <source>
        <strain evidence="2">UoL-WK</strain>
    </source>
</reference>
<dbReference type="Pfam" id="PF01834">
    <property type="entry name" value="XRCC1_N"/>
    <property type="match status" value="1"/>
</dbReference>
<evidence type="ECO:0000313" key="3">
    <source>
        <dbReference type="Proteomes" id="UP000285301"/>
    </source>
</evidence>
<dbReference type="GO" id="GO:0006284">
    <property type="term" value="P:base-excision repair"/>
    <property type="evidence" value="ECO:0007669"/>
    <property type="project" value="TreeGrafter"/>
</dbReference>
<gene>
    <name evidence="2" type="ORF">B4U79_05967</name>
</gene>
<evidence type="ECO:0000259" key="1">
    <source>
        <dbReference type="Pfam" id="PF01834"/>
    </source>
</evidence>
<feature type="domain" description="DNA-repair protein Xrcc1 N-terminal" evidence="1">
    <location>
        <begin position="1"/>
        <end position="83"/>
    </location>
</feature>